<dbReference type="GO" id="GO:0016740">
    <property type="term" value="F:transferase activity"/>
    <property type="evidence" value="ECO:0007669"/>
    <property type="project" value="UniProtKB-KW"/>
</dbReference>
<keyword evidence="1" id="KW-0808">Transferase</keyword>
<proteinExistence type="predicted"/>
<reference evidence="1" key="1">
    <citation type="submission" date="2021-10" db="EMBL/GenBank/DDBJ databases">
        <title>Collection of gut derived symbiotic bacterial strains cultured from healthy donors.</title>
        <authorList>
            <person name="Lin H."/>
            <person name="Littmann E."/>
            <person name="Kohout C."/>
            <person name="Pamer E.G."/>
        </authorList>
    </citation>
    <scope>NUCLEOTIDE SEQUENCE</scope>
    <source>
        <strain evidence="1">DFI.9.42</strain>
    </source>
</reference>
<sequence>MTFEVKEVSNIMDEMEYPGIRFTMNAIMGKLVTPMKIDISTGDVITSRAIEYKYKLLLDDRSISLWSYNLETILAEKLQTVLARGLLNTRMRDFYDIKTLLSIYEQDIDTDVLNKAFEATCKKRSTENLKEEAPKIMAAVSDDAQLHTTLEVLSEEISVCGWYQL</sequence>
<gene>
    <name evidence="1" type="ORF">LIZ56_15240</name>
</gene>
<name>A0AAW4UHQ6_9FIRM</name>
<dbReference type="InterPro" id="IPR014942">
    <property type="entry name" value="AbiEii"/>
</dbReference>
<accession>A0AAW4UHQ6</accession>
<dbReference type="EMBL" id="JAJCJK010000044">
    <property type="protein sequence ID" value="MCB6939739.1"/>
    <property type="molecule type" value="Genomic_DNA"/>
</dbReference>
<evidence type="ECO:0000313" key="1">
    <source>
        <dbReference type="EMBL" id="MCB6939739.1"/>
    </source>
</evidence>
<comment type="caution">
    <text evidence="1">The sequence shown here is derived from an EMBL/GenBank/DDBJ whole genome shotgun (WGS) entry which is preliminary data.</text>
</comment>
<organism evidence="1 2">
    <name type="scientific">Agathobacter rectalis</name>
    <dbReference type="NCBI Taxonomy" id="39491"/>
    <lineage>
        <taxon>Bacteria</taxon>
        <taxon>Bacillati</taxon>
        <taxon>Bacillota</taxon>
        <taxon>Clostridia</taxon>
        <taxon>Lachnospirales</taxon>
        <taxon>Lachnospiraceae</taxon>
        <taxon>Agathobacter</taxon>
    </lineage>
</organism>
<dbReference type="AlphaFoldDB" id="A0AAW4UHQ6"/>
<protein>
    <submittedName>
        <fullName evidence="1">Nucleotidyl transferase AbiEii/AbiGii toxin family protein</fullName>
    </submittedName>
</protein>
<dbReference type="Pfam" id="PF08843">
    <property type="entry name" value="AbiEii"/>
    <property type="match status" value="1"/>
</dbReference>
<dbReference type="Proteomes" id="UP001197684">
    <property type="component" value="Unassembled WGS sequence"/>
</dbReference>
<evidence type="ECO:0000313" key="2">
    <source>
        <dbReference type="Proteomes" id="UP001197684"/>
    </source>
</evidence>